<protein>
    <submittedName>
        <fullName evidence="3">Uncharacterized protein</fullName>
    </submittedName>
</protein>
<proteinExistence type="predicted"/>
<evidence type="ECO:0000313" key="4">
    <source>
        <dbReference type="Proteomes" id="UP000309952"/>
    </source>
</evidence>
<name>A0A4P1K3V5_9CAUL</name>
<keyword evidence="4" id="KW-1185">Reference proteome</keyword>
<dbReference type="Proteomes" id="UP000309952">
    <property type="component" value="Chromosome"/>
</dbReference>
<evidence type="ECO:0000256" key="2">
    <source>
        <dbReference type="SAM" id="MobiDB-lite"/>
    </source>
</evidence>
<keyword evidence="1" id="KW-0175">Coiled coil</keyword>
<dbReference type="EMBL" id="LR588407">
    <property type="protein sequence ID" value="VTO14089.1"/>
    <property type="molecule type" value="Genomic_DNA"/>
</dbReference>
<evidence type="ECO:0000313" key="3">
    <source>
        <dbReference type="EMBL" id="VTO14089.1"/>
    </source>
</evidence>
<gene>
    <name evidence="3" type="ORF">NCTC9239_01275</name>
</gene>
<organism evidence="3 4">
    <name type="scientific">Brevundimonas vancanneytii</name>
    <dbReference type="NCBI Taxonomy" id="1325724"/>
    <lineage>
        <taxon>Bacteria</taxon>
        <taxon>Pseudomonadati</taxon>
        <taxon>Pseudomonadota</taxon>
        <taxon>Alphaproteobacteria</taxon>
        <taxon>Caulobacterales</taxon>
        <taxon>Caulobacteraceae</taxon>
        <taxon>Brevundimonas</taxon>
    </lineage>
</organism>
<reference evidence="3 4" key="1">
    <citation type="submission" date="2019-04" db="EMBL/GenBank/DDBJ databases">
        <authorList>
            <consortium name="Pathogen Informatics"/>
        </authorList>
    </citation>
    <scope>NUCLEOTIDE SEQUENCE [LARGE SCALE GENOMIC DNA]</scope>
    <source>
        <strain evidence="3 4">NCTC9239</strain>
    </source>
</reference>
<accession>A0A4P1K3V5</accession>
<sequence>MADFRSCIVDHAAKGEIDAETAQLAQDAYDDAFASASETLGPVDADRAAADAVMARLKAEAIEAQRRRQLAVRTRRAALETIAGLKSRRGYEGVKAMGGGDGSGRPPKDGWVQGGTPPPEGPGSRGAMAAMALKRIVENRPGLGGAPGPSVEGRYRAVRGSFDASMADLIEQFETRTGLDQPGKGGAKRATLDNIVREAFGQDTGDAAAKALAGAWSETAERARHMFNAAGGSIGKVDGWGLPQAHDGARVREAGREAWVASILPRLDRAKMLDKVTGQPFTERRLKAVLGEIWETIGSGGASARQPGAGMGKGALAKQRSEARFLAFKSADDWMAYQAEWGEGDAFQTMMGHLDDMAHDIAQMQILGPNPAHQFEWLKNFAQREAALEELNGVKGAVDRAKGQIDLADRMMGHFTGDLNSPLNTGLSTAGGTVRGVLTGTMLGSAILGEVGSGFILGRMARGFVGLSRNGDMGELVKLLSDPAERAMARRTGFIIESATDGFVRASHDNLRLMTVGAKAEGGMNAFARRLPAAVMRLQGLTGMVAARKRALRFELMGALHDVKGRTLADLKGGDARDQALARWLDARGFGEKDWAIIRAAPTYSPRAGADFLLPRDVAHPELGLRLAEAIEMETRFATPESTLESRSWWTTQRAGSFWGELQRSTGMFKGFTATLWSLYSHEIALQARAAGGNAWLSGGSMAAQAVIFLTLGGAVNIQLREMAKGNDPRPMDDAKFWGAALAQGGGLGIFGDFLYAAQARNGKSAPVAAFGPVGQLASDAWNLTGGNLQEIGEALSDGDSLGEAVEGANVGRDLTGILRNYNPLSSLWWSRAAYNRLVADNVQRALDPEAEAAFERRRRRMERETGQGQWWEQGEAAPGRAPDLALMGGRED</sequence>
<feature type="coiled-coil region" evidence="1">
    <location>
        <begin position="47"/>
        <end position="74"/>
    </location>
</feature>
<feature type="region of interest" description="Disordered" evidence="2">
    <location>
        <begin position="96"/>
        <end position="126"/>
    </location>
</feature>
<dbReference type="KEGG" id="bvy:NCTC9239_01275"/>
<feature type="region of interest" description="Disordered" evidence="2">
    <location>
        <begin position="856"/>
        <end position="893"/>
    </location>
</feature>
<evidence type="ECO:0000256" key="1">
    <source>
        <dbReference type="SAM" id="Coils"/>
    </source>
</evidence>
<dbReference type="RefSeq" id="WP_138141243.1">
    <property type="nucleotide sequence ID" value="NZ_LR588407.1"/>
</dbReference>
<dbReference type="AlphaFoldDB" id="A0A4P1K3V5"/>